<proteinExistence type="predicted"/>
<dbReference type="Proteomes" id="UP001501195">
    <property type="component" value="Unassembled WGS sequence"/>
</dbReference>
<feature type="transmembrane region" description="Helical" evidence="1">
    <location>
        <begin position="21"/>
        <end position="48"/>
    </location>
</feature>
<sequence>MGRQGDQDARTDGRALARASTYLVGLQTAAVGGAVVGGLLLLVGVLLWMGSDTSYTTFRWGAALVVASGVMTMAWAGAAAIAFWVSSAFLAARQD</sequence>
<keyword evidence="3" id="KW-1185">Reference proteome</keyword>
<gene>
    <name evidence="2" type="ORF">GCM10023225_02770</name>
</gene>
<reference evidence="3" key="1">
    <citation type="journal article" date="2019" name="Int. J. Syst. Evol. Microbiol.">
        <title>The Global Catalogue of Microorganisms (GCM) 10K type strain sequencing project: providing services to taxonomists for standard genome sequencing and annotation.</title>
        <authorList>
            <consortium name="The Broad Institute Genomics Platform"/>
            <consortium name="The Broad Institute Genome Sequencing Center for Infectious Disease"/>
            <person name="Wu L."/>
            <person name="Ma J."/>
        </authorList>
    </citation>
    <scope>NUCLEOTIDE SEQUENCE [LARGE SCALE GENOMIC DNA]</scope>
    <source>
        <strain evidence="3">JCM 18126</strain>
    </source>
</reference>
<organism evidence="2 3">
    <name type="scientific">Kineococcus glutinatus</name>
    <dbReference type="NCBI Taxonomy" id="1070872"/>
    <lineage>
        <taxon>Bacteria</taxon>
        <taxon>Bacillati</taxon>
        <taxon>Actinomycetota</taxon>
        <taxon>Actinomycetes</taxon>
        <taxon>Kineosporiales</taxon>
        <taxon>Kineosporiaceae</taxon>
        <taxon>Kineococcus</taxon>
    </lineage>
</organism>
<dbReference type="EMBL" id="BAABIL010000021">
    <property type="protein sequence ID" value="GAA4962636.1"/>
    <property type="molecule type" value="Genomic_DNA"/>
</dbReference>
<feature type="transmembrane region" description="Helical" evidence="1">
    <location>
        <begin position="60"/>
        <end position="85"/>
    </location>
</feature>
<protein>
    <submittedName>
        <fullName evidence="2">Uncharacterized protein</fullName>
    </submittedName>
</protein>
<comment type="caution">
    <text evidence="2">The sequence shown here is derived from an EMBL/GenBank/DDBJ whole genome shotgun (WGS) entry which is preliminary data.</text>
</comment>
<evidence type="ECO:0000313" key="3">
    <source>
        <dbReference type="Proteomes" id="UP001501195"/>
    </source>
</evidence>
<evidence type="ECO:0000313" key="2">
    <source>
        <dbReference type="EMBL" id="GAA4962636.1"/>
    </source>
</evidence>
<evidence type="ECO:0000256" key="1">
    <source>
        <dbReference type="SAM" id="Phobius"/>
    </source>
</evidence>
<keyword evidence="1" id="KW-1133">Transmembrane helix</keyword>
<accession>A0ABP9H713</accession>
<keyword evidence="1" id="KW-0812">Transmembrane</keyword>
<name>A0ABP9H713_9ACTN</name>
<keyword evidence="1" id="KW-0472">Membrane</keyword>